<feature type="compositionally biased region" description="Polar residues" evidence="1">
    <location>
        <begin position="380"/>
        <end position="395"/>
    </location>
</feature>
<feature type="compositionally biased region" description="Basic and acidic residues" evidence="1">
    <location>
        <begin position="125"/>
        <end position="135"/>
    </location>
</feature>
<feature type="region of interest" description="Disordered" evidence="1">
    <location>
        <begin position="85"/>
        <end position="142"/>
    </location>
</feature>
<protein>
    <submittedName>
        <fullName evidence="3">Eburicol 14-alpha-demethylase</fullName>
    </submittedName>
</protein>
<dbReference type="EMBL" id="SNSC02000001">
    <property type="protein sequence ID" value="TID27701.1"/>
    <property type="molecule type" value="Genomic_DNA"/>
</dbReference>
<keyword evidence="3" id="KW-0808">Transferase</keyword>
<gene>
    <name evidence="3" type="ORF">E6O75_ATG00468</name>
</gene>
<organism evidence="3 4">
    <name type="scientific">Venturia nashicola</name>
    <dbReference type="NCBI Taxonomy" id="86259"/>
    <lineage>
        <taxon>Eukaryota</taxon>
        <taxon>Fungi</taxon>
        <taxon>Dikarya</taxon>
        <taxon>Ascomycota</taxon>
        <taxon>Pezizomycotina</taxon>
        <taxon>Dothideomycetes</taxon>
        <taxon>Pleosporomycetidae</taxon>
        <taxon>Venturiales</taxon>
        <taxon>Venturiaceae</taxon>
        <taxon>Venturia</taxon>
    </lineage>
</organism>
<feature type="compositionally biased region" description="Polar residues" evidence="1">
    <location>
        <begin position="331"/>
        <end position="342"/>
    </location>
</feature>
<dbReference type="STRING" id="86259.A0A4Z1PDW5"/>
<feature type="compositionally biased region" description="Low complexity" evidence="1">
    <location>
        <begin position="347"/>
        <end position="360"/>
    </location>
</feature>
<accession>A0A4Z1PDW5</accession>
<proteinExistence type="predicted"/>
<keyword evidence="4" id="KW-1185">Reference proteome</keyword>
<dbReference type="GO" id="GO:0032259">
    <property type="term" value="P:methylation"/>
    <property type="evidence" value="ECO:0007669"/>
    <property type="project" value="UniProtKB-KW"/>
</dbReference>
<keyword evidence="2" id="KW-0472">Membrane</keyword>
<name>A0A4Z1PDW5_9PEZI</name>
<dbReference type="OrthoDB" id="5376312at2759"/>
<comment type="caution">
    <text evidence="3">The sequence shown here is derived from an EMBL/GenBank/DDBJ whole genome shotgun (WGS) entry which is preliminary data.</text>
</comment>
<evidence type="ECO:0000313" key="3">
    <source>
        <dbReference type="EMBL" id="TID27701.1"/>
    </source>
</evidence>
<evidence type="ECO:0000256" key="2">
    <source>
        <dbReference type="SAM" id="Phobius"/>
    </source>
</evidence>
<feature type="compositionally biased region" description="Polar residues" evidence="1">
    <location>
        <begin position="115"/>
        <end position="124"/>
    </location>
</feature>
<keyword evidence="2" id="KW-0812">Transmembrane</keyword>
<dbReference type="AlphaFoldDB" id="A0A4Z1PDW5"/>
<evidence type="ECO:0000313" key="4">
    <source>
        <dbReference type="Proteomes" id="UP000298493"/>
    </source>
</evidence>
<evidence type="ECO:0000256" key="1">
    <source>
        <dbReference type="SAM" id="MobiDB-lite"/>
    </source>
</evidence>
<reference evidence="3 4" key="1">
    <citation type="submission" date="2019-04" db="EMBL/GenBank/DDBJ databases">
        <title>High contiguity whole genome sequence and gene annotation resource for two Venturia nashicola isolates.</title>
        <authorList>
            <person name="Prokchorchik M."/>
            <person name="Won K."/>
            <person name="Lee Y."/>
            <person name="Choi E.D."/>
            <person name="Segonzac C."/>
            <person name="Sohn K.H."/>
        </authorList>
    </citation>
    <scope>NUCLEOTIDE SEQUENCE [LARGE SCALE GENOMIC DNA]</scope>
    <source>
        <strain evidence="3 4">PRI2</strain>
    </source>
</reference>
<feature type="region of interest" description="Disordered" evidence="1">
    <location>
        <begin position="312"/>
        <end position="456"/>
    </location>
</feature>
<feature type="transmembrane region" description="Helical" evidence="2">
    <location>
        <begin position="33"/>
        <end position="55"/>
    </location>
</feature>
<dbReference type="Proteomes" id="UP000298493">
    <property type="component" value="Unassembled WGS sequence"/>
</dbReference>
<keyword evidence="2" id="KW-1133">Transmembrane helix</keyword>
<sequence length="479" mass="51876">MPSILETYVERAGLARRQSMQIVSPGDSGSSRIVIIIIIVIVVLLALSVVAYVVAKNKKKAKKQPNYIPGDNLLAKFARWRGGSRGEYSDQLQPNASVPSLIGRDGRRSRGPSRTASPHHNGSARSREVDPERGDLGLSTGGTVVAEGGFTAGATITNTTAGGVDRNTSVRSVMTLPSYSYTPRETEEVIAREGERGGVDVVLEFPETIDEEEQRRDHEMESLYQIRAARRQEQQEREERRVARREARARGDYTELQRLQAESRRRAESAASGDFVTSAALIAQHQANQQERERRVSAVQYNNLGVLRHDGTRLRAGSTDSDNHPLLDSGASISGHSLTPSLHTRGRSASSLSSWGRGSSETQRPDNDGFEFVSLEPTRSRASSTSGVSHLSHTPPSGEDVAALGFQIPAEQPPEYEDAPAYTSPVVTRPPGGGFERQDSGGPPSGPPRLPSLSAVPSIEVTAFSPISPISRETSRDGR</sequence>
<dbReference type="GO" id="GO:0008168">
    <property type="term" value="F:methyltransferase activity"/>
    <property type="evidence" value="ECO:0007669"/>
    <property type="project" value="UniProtKB-KW"/>
</dbReference>
<keyword evidence="3" id="KW-0489">Methyltransferase</keyword>